<sequence>MAHTLLLLLQRSASRFTRMSCGGLQLVLIENADPILGRKARWFEDPELAAKGVNRHGTKAARSASA</sequence>
<evidence type="ECO:0000313" key="2">
    <source>
        <dbReference type="Proteomes" id="UP000436522"/>
    </source>
</evidence>
<reference evidence="1 2" key="1">
    <citation type="submission" date="2019-12" db="EMBL/GenBank/DDBJ databases">
        <title>Roseobacter cerasinus sp. nov., isolated from seawater around aquaculture.</title>
        <authorList>
            <person name="Muramatsu S."/>
            <person name="Takabe Y."/>
            <person name="Mori K."/>
            <person name="Takaichi S."/>
            <person name="Hanada S."/>
        </authorList>
    </citation>
    <scope>NUCLEOTIDE SEQUENCE [LARGE SCALE GENOMIC DNA]</scope>
    <source>
        <strain evidence="1 2">AI77</strain>
    </source>
</reference>
<protein>
    <submittedName>
        <fullName evidence="1">Uncharacterized protein</fullName>
    </submittedName>
</protein>
<keyword evidence="2" id="KW-1185">Reference proteome</keyword>
<name>A0A640VRK5_9RHOB</name>
<dbReference type="EMBL" id="BLIV01000003">
    <property type="protein sequence ID" value="GFE50312.1"/>
    <property type="molecule type" value="Genomic_DNA"/>
</dbReference>
<accession>A0A640VRK5</accession>
<proteinExistence type="predicted"/>
<dbReference type="Proteomes" id="UP000436522">
    <property type="component" value="Unassembled WGS sequence"/>
</dbReference>
<comment type="caution">
    <text evidence="1">The sequence shown here is derived from an EMBL/GenBank/DDBJ whole genome shotgun (WGS) entry which is preliminary data.</text>
</comment>
<gene>
    <name evidence="1" type="ORF">So717_20650</name>
</gene>
<organism evidence="1 2">
    <name type="scientific">Roseobacter cerasinus</name>
    <dbReference type="NCBI Taxonomy" id="2602289"/>
    <lineage>
        <taxon>Bacteria</taxon>
        <taxon>Pseudomonadati</taxon>
        <taxon>Pseudomonadota</taxon>
        <taxon>Alphaproteobacteria</taxon>
        <taxon>Rhodobacterales</taxon>
        <taxon>Roseobacteraceae</taxon>
        <taxon>Roseobacter</taxon>
    </lineage>
</organism>
<evidence type="ECO:0000313" key="1">
    <source>
        <dbReference type="EMBL" id="GFE50312.1"/>
    </source>
</evidence>
<dbReference type="AlphaFoldDB" id="A0A640VRK5"/>